<keyword evidence="3" id="KW-1185">Reference proteome</keyword>
<comment type="caution">
    <text evidence="2">The sequence shown here is derived from an EMBL/GenBank/DDBJ whole genome shotgun (WGS) entry which is preliminary data.</text>
</comment>
<reference evidence="2" key="1">
    <citation type="journal article" date="2021" name="bioRxiv">
        <title>Whole Genome Assembly and Annotation of Northern Wild Rice, Zizania palustris L., Supports a Whole Genome Duplication in the Zizania Genus.</title>
        <authorList>
            <person name="Haas M."/>
            <person name="Kono T."/>
            <person name="Macchietto M."/>
            <person name="Millas R."/>
            <person name="McGilp L."/>
            <person name="Shao M."/>
            <person name="Duquette J."/>
            <person name="Hirsch C.N."/>
            <person name="Kimball J."/>
        </authorList>
    </citation>
    <scope>NUCLEOTIDE SEQUENCE</scope>
    <source>
        <tissue evidence="2">Fresh leaf tissue</tissue>
    </source>
</reference>
<feature type="region of interest" description="Disordered" evidence="1">
    <location>
        <begin position="1"/>
        <end position="66"/>
    </location>
</feature>
<dbReference type="Proteomes" id="UP000729402">
    <property type="component" value="Unassembled WGS sequence"/>
</dbReference>
<gene>
    <name evidence="2" type="ORF">GUJ93_ZPchr0012g21383</name>
</gene>
<proteinExistence type="predicted"/>
<feature type="compositionally biased region" description="Polar residues" evidence="1">
    <location>
        <begin position="43"/>
        <end position="57"/>
    </location>
</feature>
<dbReference type="AlphaFoldDB" id="A0A8J6BTU2"/>
<organism evidence="2 3">
    <name type="scientific">Zizania palustris</name>
    <name type="common">Northern wild rice</name>
    <dbReference type="NCBI Taxonomy" id="103762"/>
    <lineage>
        <taxon>Eukaryota</taxon>
        <taxon>Viridiplantae</taxon>
        <taxon>Streptophyta</taxon>
        <taxon>Embryophyta</taxon>
        <taxon>Tracheophyta</taxon>
        <taxon>Spermatophyta</taxon>
        <taxon>Magnoliopsida</taxon>
        <taxon>Liliopsida</taxon>
        <taxon>Poales</taxon>
        <taxon>Poaceae</taxon>
        <taxon>BOP clade</taxon>
        <taxon>Oryzoideae</taxon>
        <taxon>Oryzeae</taxon>
        <taxon>Zizaniinae</taxon>
        <taxon>Zizania</taxon>
    </lineage>
</organism>
<dbReference type="EMBL" id="JAAALK010000080">
    <property type="protein sequence ID" value="KAG8092755.1"/>
    <property type="molecule type" value="Genomic_DNA"/>
</dbReference>
<reference evidence="2" key="2">
    <citation type="submission" date="2021-02" db="EMBL/GenBank/DDBJ databases">
        <authorList>
            <person name="Kimball J.A."/>
            <person name="Haas M.W."/>
            <person name="Macchietto M."/>
            <person name="Kono T."/>
            <person name="Duquette J."/>
            <person name="Shao M."/>
        </authorList>
    </citation>
    <scope>NUCLEOTIDE SEQUENCE</scope>
    <source>
        <tissue evidence="2">Fresh leaf tissue</tissue>
    </source>
</reference>
<evidence type="ECO:0000313" key="3">
    <source>
        <dbReference type="Proteomes" id="UP000729402"/>
    </source>
</evidence>
<name>A0A8J6BTU2_ZIZPA</name>
<feature type="compositionally biased region" description="Low complexity" evidence="1">
    <location>
        <begin position="1"/>
        <end position="26"/>
    </location>
</feature>
<accession>A0A8J6BTU2</accession>
<protein>
    <submittedName>
        <fullName evidence="2">Uncharacterized protein</fullName>
    </submittedName>
</protein>
<evidence type="ECO:0000313" key="2">
    <source>
        <dbReference type="EMBL" id="KAG8092755.1"/>
    </source>
</evidence>
<sequence>MEATAAGPARATAAAGPAREAAAAGASEEDGCSEGRRLGLAASSLTPNNVCTASPENSPAGYDTQG</sequence>
<evidence type="ECO:0000256" key="1">
    <source>
        <dbReference type="SAM" id="MobiDB-lite"/>
    </source>
</evidence>